<evidence type="ECO:0000313" key="1">
    <source>
        <dbReference type="EMBL" id="GBP88128.1"/>
    </source>
</evidence>
<dbReference type="EMBL" id="BGZK01001907">
    <property type="protein sequence ID" value="GBP88128.1"/>
    <property type="molecule type" value="Genomic_DNA"/>
</dbReference>
<dbReference type="OrthoDB" id="755699at2759"/>
<dbReference type="AlphaFoldDB" id="A0A4C1ZK37"/>
<protein>
    <recommendedName>
        <fullName evidence="3">Reverse transcriptase domain-containing protein</fullName>
    </recommendedName>
</protein>
<evidence type="ECO:0008006" key="3">
    <source>
        <dbReference type="Google" id="ProtNLM"/>
    </source>
</evidence>
<accession>A0A4C1ZK37</accession>
<sequence>MDEVIKALKRINAGKFVGYDRVSSEMLRGSGGIVASLLYHLFNKFWRSHRVPNDWCQSVIVPLYKGKDSRQVWGLQEMINKMNDTVKKKGMKVSVNKTKVMVFERGESTI</sequence>
<dbReference type="Proteomes" id="UP000299102">
    <property type="component" value="Unassembled WGS sequence"/>
</dbReference>
<keyword evidence="2" id="KW-1185">Reference proteome</keyword>
<organism evidence="1 2">
    <name type="scientific">Eumeta variegata</name>
    <name type="common">Bagworm moth</name>
    <name type="synonym">Eumeta japonica</name>
    <dbReference type="NCBI Taxonomy" id="151549"/>
    <lineage>
        <taxon>Eukaryota</taxon>
        <taxon>Metazoa</taxon>
        <taxon>Ecdysozoa</taxon>
        <taxon>Arthropoda</taxon>
        <taxon>Hexapoda</taxon>
        <taxon>Insecta</taxon>
        <taxon>Pterygota</taxon>
        <taxon>Neoptera</taxon>
        <taxon>Endopterygota</taxon>
        <taxon>Lepidoptera</taxon>
        <taxon>Glossata</taxon>
        <taxon>Ditrysia</taxon>
        <taxon>Tineoidea</taxon>
        <taxon>Psychidae</taxon>
        <taxon>Oiketicinae</taxon>
        <taxon>Eumeta</taxon>
    </lineage>
</organism>
<reference evidence="1 2" key="1">
    <citation type="journal article" date="2019" name="Commun. Biol.">
        <title>The bagworm genome reveals a unique fibroin gene that provides high tensile strength.</title>
        <authorList>
            <person name="Kono N."/>
            <person name="Nakamura H."/>
            <person name="Ohtoshi R."/>
            <person name="Tomita M."/>
            <person name="Numata K."/>
            <person name="Arakawa K."/>
        </authorList>
    </citation>
    <scope>NUCLEOTIDE SEQUENCE [LARGE SCALE GENOMIC DNA]</scope>
</reference>
<evidence type="ECO:0000313" key="2">
    <source>
        <dbReference type="Proteomes" id="UP000299102"/>
    </source>
</evidence>
<proteinExistence type="predicted"/>
<comment type="caution">
    <text evidence="1">The sequence shown here is derived from an EMBL/GenBank/DDBJ whole genome shotgun (WGS) entry which is preliminary data.</text>
</comment>
<name>A0A4C1ZK37_EUMVA</name>
<gene>
    <name evidence="1" type="ORF">EVAR_63936_1</name>
</gene>